<dbReference type="PANTHER" id="PTHR43248">
    <property type="entry name" value="2-SUCCINYL-6-HYDROXY-2,4-CYCLOHEXADIENE-1-CARBOXYLATE SYNTHASE"/>
    <property type="match status" value="1"/>
</dbReference>
<evidence type="ECO:0000313" key="5">
    <source>
        <dbReference type="Proteomes" id="UP000320390"/>
    </source>
</evidence>
<protein>
    <submittedName>
        <fullName evidence="4">Proline iminopeptidase</fullName>
        <ecNumber evidence="4">3.4.11.5</ecNumber>
    </submittedName>
</protein>
<dbReference type="InterPro" id="IPR029058">
    <property type="entry name" value="AB_hydrolase_fold"/>
</dbReference>
<dbReference type="GO" id="GO:0006508">
    <property type="term" value="P:proteolysis"/>
    <property type="evidence" value="ECO:0007669"/>
    <property type="project" value="InterPro"/>
</dbReference>
<accession>A0A518F0E7</accession>
<dbReference type="SUPFAM" id="SSF53474">
    <property type="entry name" value="alpha/beta-Hydrolases"/>
    <property type="match status" value="1"/>
</dbReference>
<reference evidence="4 5" key="1">
    <citation type="submission" date="2019-02" db="EMBL/GenBank/DDBJ databases">
        <title>Deep-cultivation of Planctomycetes and their phenomic and genomic characterization uncovers novel biology.</title>
        <authorList>
            <person name="Wiegand S."/>
            <person name="Jogler M."/>
            <person name="Boedeker C."/>
            <person name="Pinto D."/>
            <person name="Vollmers J."/>
            <person name="Rivas-Marin E."/>
            <person name="Kohn T."/>
            <person name="Peeters S.H."/>
            <person name="Heuer A."/>
            <person name="Rast P."/>
            <person name="Oberbeckmann S."/>
            <person name="Bunk B."/>
            <person name="Jeske O."/>
            <person name="Meyerdierks A."/>
            <person name="Storesund J.E."/>
            <person name="Kallscheuer N."/>
            <person name="Luecker S."/>
            <person name="Lage O.M."/>
            <person name="Pohl T."/>
            <person name="Merkel B.J."/>
            <person name="Hornburger P."/>
            <person name="Mueller R.-W."/>
            <person name="Bruemmer F."/>
            <person name="Labrenz M."/>
            <person name="Spormann A.M."/>
            <person name="Op den Camp H."/>
            <person name="Overmann J."/>
            <person name="Amann R."/>
            <person name="Jetten M.S.M."/>
            <person name="Mascher T."/>
            <person name="Medema M.H."/>
            <person name="Devos D.P."/>
            <person name="Kaster A.-K."/>
            <person name="Ovreas L."/>
            <person name="Rohde M."/>
            <person name="Galperin M.Y."/>
            <person name="Jogler C."/>
        </authorList>
    </citation>
    <scope>NUCLEOTIDE SEQUENCE [LARGE SCALE GENOMIC DNA]</scope>
    <source>
        <strain evidence="4 5">Poly30</strain>
    </source>
</reference>
<sequence length="425" mass="47358">MFKLSGLRATDHRFRLPLDHAVPEGPTIEVCAREFVAPGPGAETRPWLVFLQGGPGFESPRPTAKEGWIGYAAERYRVLALDQRGTGLSTPHTTRSLLELGSTAAQVEHLRHFRADSIVKDCEAIRCQLLGEQERWTVLGQSFGGFCVTTYLSIAPEGLAGAMITGGLPGLGNHADEVYRRTFPRTASKNAKMHRQFPELSDLMVRVFRRAAEGDVKLPCGDPLSQRRIQTIGAQLGFSYGAPQIFYLFERAFVPGTDELSITFLRGIENLQSFDTNPFYALLHEACYAQGRSTDWSAERVRADHAEFDARASLDRSEAPLLTGEMIFPWMFDEWTELRPLKPAAEALAKASNWPLLYDEAQLANNEVPVSAVVYHDDMFVPADLSLETAKKIRGLHPWVTNEYEHDGLRADGPRILSKLLESLT</sequence>
<evidence type="ECO:0000259" key="3">
    <source>
        <dbReference type="Pfam" id="PF00561"/>
    </source>
</evidence>
<keyword evidence="4" id="KW-0645">Protease</keyword>
<dbReference type="Proteomes" id="UP000320390">
    <property type="component" value="Chromosome"/>
</dbReference>
<keyword evidence="4" id="KW-0031">Aminopeptidase</keyword>
<proteinExistence type="inferred from homology"/>
<dbReference type="InterPro" id="IPR000073">
    <property type="entry name" value="AB_hydrolase_1"/>
</dbReference>
<comment type="similarity">
    <text evidence="1">Belongs to the peptidase S33 family.</text>
</comment>
<gene>
    <name evidence="4" type="primary">pip_2</name>
    <name evidence="4" type="ORF">Poly30_53650</name>
</gene>
<dbReference type="InterPro" id="IPR051601">
    <property type="entry name" value="Serine_prot/Carboxylest_S33"/>
</dbReference>
<dbReference type="GO" id="GO:0004177">
    <property type="term" value="F:aminopeptidase activity"/>
    <property type="evidence" value="ECO:0007669"/>
    <property type="project" value="UniProtKB-KW"/>
</dbReference>
<dbReference type="PRINTS" id="PR00793">
    <property type="entry name" value="PROAMNOPTASE"/>
</dbReference>
<keyword evidence="2 4" id="KW-0378">Hydrolase</keyword>
<keyword evidence="5" id="KW-1185">Reference proteome</keyword>
<name>A0A518F0E7_9BACT</name>
<dbReference type="Pfam" id="PF00561">
    <property type="entry name" value="Abhydrolase_1"/>
    <property type="match status" value="1"/>
</dbReference>
<feature type="domain" description="AB hydrolase-1" evidence="3">
    <location>
        <begin position="46"/>
        <end position="191"/>
    </location>
</feature>
<dbReference type="OrthoDB" id="9775557at2"/>
<dbReference type="InterPro" id="IPR002410">
    <property type="entry name" value="Peptidase_S33"/>
</dbReference>
<evidence type="ECO:0000313" key="4">
    <source>
        <dbReference type="EMBL" id="QDV09805.1"/>
    </source>
</evidence>
<dbReference type="EC" id="3.4.11.5" evidence="4"/>
<evidence type="ECO:0000256" key="2">
    <source>
        <dbReference type="ARBA" id="ARBA00022801"/>
    </source>
</evidence>
<evidence type="ECO:0000256" key="1">
    <source>
        <dbReference type="ARBA" id="ARBA00010088"/>
    </source>
</evidence>
<organism evidence="4 5">
    <name type="scientific">Saltatorellus ferox</name>
    <dbReference type="NCBI Taxonomy" id="2528018"/>
    <lineage>
        <taxon>Bacteria</taxon>
        <taxon>Pseudomonadati</taxon>
        <taxon>Planctomycetota</taxon>
        <taxon>Planctomycetia</taxon>
        <taxon>Planctomycetia incertae sedis</taxon>
        <taxon>Saltatorellus</taxon>
    </lineage>
</organism>
<dbReference type="Gene3D" id="3.40.50.1820">
    <property type="entry name" value="alpha/beta hydrolase"/>
    <property type="match status" value="1"/>
</dbReference>
<dbReference type="EMBL" id="CP036434">
    <property type="protein sequence ID" value="QDV09805.1"/>
    <property type="molecule type" value="Genomic_DNA"/>
</dbReference>
<dbReference type="AlphaFoldDB" id="A0A518F0E7"/>
<dbReference type="PANTHER" id="PTHR43248:SF2">
    <property type="entry name" value="PROLYL AMINOPEPTIDASE"/>
    <property type="match status" value="1"/>
</dbReference>